<dbReference type="InterPro" id="IPR036186">
    <property type="entry name" value="Serpin_sf"/>
</dbReference>
<dbReference type="InterPro" id="IPR042185">
    <property type="entry name" value="Serpin_sf_2"/>
</dbReference>
<sequence>MDSYFIRLVKAVYTPELTLCVSPLGLYRVLSNLLIGSSGKAKEELECLLDGERSILCGKKDTTELLYGSLILCKNGFDIKKSFIDFSKSLFNANVDEFKNKKDVDRLTNAWIKDVTSNMIRSIELDIKDNTRMIILSAVYFNSEWKNTFDSCLTHKLPFNRYDGTTVLVDTMYDSGSIYHYTYDKCIKSNVVLMDYKNDRFSMMIIAPDSIKGLDLVIEKLSTEKINHLLIKSKSRSDEIELFLPKFCIESEIQLEEVIKNLGCKGLFEDNGLMEISDDPSLHVSEIKQKSVIKVNESGTEASSVTSVKVSSRCLKFTHRIEINNPFMCIVLDKENNIPVFVTTYNGI</sequence>
<proteinExistence type="inferred from homology"/>
<dbReference type="PANTHER" id="PTHR11461">
    <property type="entry name" value="SERINE PROTEASE INHIBITOR, SERPIN"/>
    <property type="match status" value="1"/>
</dbReference>
<dbReference type="CDD" id="cd00172">
    <property type="entry name" value="serpin"/>
    <property type="match status" value="1"/>
</dbReference>
<evidence type="ECO:0000313" key="3">
    <source>
        <dbReference type="EMBL" id="AUD40336.1"/>
    </source>
</evidence>
<dbReference type="Proteomes" id="UP000235762">
    <property type="component" value="Segment"/>
</dbReference>
<evidence type="ECO:0000313" key="4">
    <source>
        <dbReference type="Proteomes" id="UP000235762"/>
    </source>
</evidence>
<dbReference type="InterPro" id="IPR023796">
    <property type="entry name" value="Serpin_dom"/>
</dbReference>
<gene>
    <name evidence="3" type="ORF">fgpv_248</name>
</gene>
<organism evidence="3 4">
    <name type="scientific">Flamingopox virus FGPVKD09</name>
    <dbReference type="NCBI Taxonomy" id="2059380"/>
    <lineage>
        <taxon>Viruses</taxon>
        <taxon>Varidnaviria</taxon>
        <taxon>Bamfordvirae</taxon>
        <taxon>Nucleocytoviricota</taxon>
        <taxon>Pokkesviricetes</taxon>
        <taxon>Chitovirales</taxon>
        <taxon>Poxviridae</taxon>
        <taxon>Chordopoxvirinae</taxon>
        <taxon>Avipoxvirus</taxon>
    </lineage>
</organism>
<dbReference type="Gene3D" id="2.30.39.10">
    <property type="entry name" value="Alpha-1-antitrypsin, domain 1"/>
    <property type="match status" value="1"/>
</dbReference>
<reference evidence="3 4" key="1">
    <citation type="journal article" date="2017" name="BMC Genomics">
        <title>Comparative analysis of avian poxvirus genomes, including a novel poxvirus from lesser flamingos (Phoenicopterus minor), highlights the lack of conservation of the central region.</title>
        <authorList>
            <person name="Carulei O."/>
            <person name="Douglass N."/>
            <person name="Williamson A.L."/>
        </authorList>
    </citation>
    <scope>NUCLEOTIDE SEQUENCE [LARGE SCALE GENOMIC DNA]</scope>
    <source>
        <strain evidence="3">FGPVKD09</strain>
    </source>
</reference>
<dbReference type="SMART" id="SM00093">
    <property type="entry name" value="SERPIN"/>
    <property type="match status" value="1"/>
</dbReference>
<dbReference type="InterPro" id="IPR000215">
    <property type="entry name" value="Serpin_fam"/>
</dbReference>
<dbReference type="EMBL" id="MF678796">
    <property type="protein sequence ID" value="AUD40336.1"/>
    <property type="molecule type" value="Genomic_DNA"/>
</dbReference>
<dbReference type="SUPFAM" id="SSF56574">
    <property type="entry name" value="Serpins"/>
    <property type="match status" value="1"/>
</dbReference>
<comment type="similarity">
    <text evidence="1">Belongs to the serpin family. Poxviruses subfamily.</text>
</comment>
<evidence type="ECO:0000256" key="1">
    <source>
        <dbReference type="ARBA" id="ARBA00008009"/>
    </source>
</evidence>
<name>A0A2H4X2P5_9POXV</name>
<dbReference type="Pfam" id="PF00079">
    <property type="entry name" value="Serpin"/>
    <property type="match status" value="1"/>
</dbReference>
<dbReference type="GO" id="GO:0005615">
    <property type="term" value="C:extracellular space"/>
    <property type="evidence" value="ECO:0007669"/>
    <property type="project" value="InterPro"/>
</dbReference>
<dbReference type="PANTHER" id="PTHR11461:SF211">
    <property type="entry name" value="GH10112P-RELATED"/>
    <property type="match status" value="1"/>
</dbReference>
<accession>A0A2H4X2P5</accession>
<protein>
    <submittedName>
        <fullName evidence="3">Serpin family protein</fullName>
    </submittedName>
</protein>
<dbReference type="InterPro" id="IPR042178">
    <property type="entry name" value="Serpin_sf_1"/>
</dbReference>
<feature type="domain" description="Serpin" evidence="2">
    <location>
        <begin position="6"/>
        <end position="347"/>
    </location>
</feature>
<evidence type="ECO:0000259" key="2">
    <source>
        <dbReference type="SMART" id="SM00093"/>
    </source>
</evidence>
<keyword evidence="4" id="KW-1185">Reference proteome</keyword>
<dbReference type="Gene3D" id="3.30.497.10">
    <property type="entry name" value="Antithrombin, subunit I, domain 2"/>
    <property type="match status" value="1"/>
</dbReference>
<dbReference type="GO" id="GO:0004867">
    <property type="term" value="F:serine-type endopeptidase inhibitor activity"/>
    <property type="evidence" value="ECO:0007669"/>
    <property type="project" value="InterPro"/>
</dbReference>